<keyword evidence="2" id="KW-1185">Reference proteome</keyword>
<evidence type="ECO:0000313" key="2">
    <source>
        <dbReference type="Proteomes" id="UP000766629"/>
    </source>
</evidence>
<sequence>MNTCKHMGCRNCNCGRFSAHRVANANFAPKQKPKKVVRRDPLKAAAQIEQRFKETMQILS</sequence>
<reference evidence="1 2" key="1">
    <citation type="submission" date="2021-06" db="EMBL/GenBank/DDBJ databases">
        <title>50 bacteria genomes isolated from Dapeng, Shenzhen, China.</title>
        <authorList>
            <person name="Zheng W."/>
            <person name="Yu S."/>
            <person name="Huang Y."/>
        </authorList>
    </citation>
    <scope>NUCLEOTIDE SEQUENCE [LARGE SCALE GENOMIC DNA]</scope>
    <source>
        <strain evidence="1 2">DP1N14-2</strain>
    </source>
</reference>
<organism evidence="1 2">
    <name type="scientific">Leisingera daeponensis</name>
    <dbReference type="NCBI Taxonomy" id="405746"/>
    <lineage>
        <taxon>Bacteria</taxon>
        <taxon>Pseudomonadati</taxon>
        <taxon>Pseudomonadota</taxon>
        <taxon>Alphaproteobacteria</taxon>
        <taxon>Rhodobacterales</taxon>
        <taxon>Roseobacteraceae</taxon>
        <taxon>Leisingera</taxon>
    </lineage>
</organism>
<dbReference type="RefSeq" id="WP_222509216.1">
    <property type="nucleotide sequence ID" value="NZ_JAHVJA010000008.1"/>
</dbReference>
<name>A0ABS7NIW5_9RHOB</name>
<protein>
    <submittedName>
        <fullName evidence="1">Uncharacterized protein</fullName>
    </submittedName>
</protein>
<dbReference type="Proteomes" id="UP000766629">
    <property type="component" value="Unassembled WGS sequence"/>
</dbReference>
<evidence type="ECO:0000313" key="1">
    <source>
        <dbReference type="EMBL" id="MBY6141135.1"/>
    </source>
</evidence>
<gene>
    <name evidence="1" type="ORF">KUV26_16990</name>
</gene>
<proteinExistence type="predicted"/>
<accession>A0ABS7NIW5</accession>
<dbReference type="EMBL" id="JAHVJA010000008">
    <property type="protein sequence ID" value="MBY6141135.1"/>
    <property type="molecule type" value="Genomic_DNA"/>
</dbReference>
<comment type="caution">
    <text evidence="1">The sequence shown here is derived from an EMBL/GenBank/DDBJ whole genome shotgun (WGS) entry which is preliminary data.</text>
</comment>